<feature type="region of interest" description="Disordered" evidence="1">
    <location>
        <begin position="624"/>
        <end position="644"/>
    </location>
</feature>
<dbReference type="PANTHER" id="PTHR45924">
    <property type="entry name" value="FI17866P1"/>
    <property type="match status" value="1"/>
</dbReference>
<dbReference type="GO" id="GO:0005085">
    <property type="term" value="F:guanyl-nucleotide exchange factor activity"/>
    <property type="evidence" value="ECO:0007669"/>
    <property type="project" value="TreeGrafter"/>
</dbReference>
<feature type="region of interest" description="Disordered" evidence="1">
    <location>
        <begin position="239"/>
        <end position="263"/>
    </location>
</feature>
<feature type="compositionally biased region" description="Polar residues" evidence="1">
    <location>
        <begin position="345"/>
        <end position="358"/>
    </location>
</feature>
<reference evidence="2" key="2">
    <citation type="submission" date="2025-08" db="UniProtKB">
        <authorList>
            <consortium name="Ensembl"/>
        </authorList>
    </citation>
    <scope>IDENTIFICATION</scope>
</reference>
<name>A0A671XD02_SPAAU</name>
<feature type="region of interest" description="Disordered" evidence="1">
    <location>
        <begin position="276"/>
        <end position="373"/>
    </location>
</feature>
<feature type="compositionally biased region" description="Polar residues" evidence="1">
    <location>
        <begin position="42"/>
        <end position="51"/>
    </location>
</feature>
<evidence type="ECO:0000313" key="3">
    <source>
        <dbReference type="Proteomes" id="UP000472265"/>
    </source>
</evidence>
<sequence>MSTCITFIHSAEERPSILMPLISLSLLLKEEGESDSSGLQAEETSVLTNGEFSEEEEEVLSGSKSILPSSVLDQASVIAERFISSLSRRSSLVSEDLGSVACPSPSIDNEVFKSPSACMDFEKQGQMLVSSSPELQVTSANLSTPANEPTLNTLIEGERRSTLSKQDRLLIHKIRRYYEHAEHQDANFSIKRRESLSYIPAGLVRHLSRQLSSGPQEPAIPVHKKGLSRNRPTSWAVFDLPGLEKSRNTDSISEASTTEEEFRPSAEMLKVWQDMEMEEESPEVQQTAEEELNDSRIDVIQDISSDTSDVRTSEQTPQAIKDSETNNTSDGSSISSPTTTIQSVEGGSSQDSKTPSSPEKNHVSPTHLPKIINFRTSMEEDQILQDMGKMKNKVFQLARQYSQRIKNNRPLVWQRNREAANQQGFKNMPAVQEERTKPQKHLLQCFVCFLCMYAGKPNLRLPLNDQTVIHEECSPSPAPSSGASSQSTLTCPQSPQSDTFHWPDVQNLRTKYTSCSSKVTASCSVPNGMMECCTDRCNSCSHKYNSSADLHKALADSHTTQTDKDWPETQTRLQPLLCRWSSLDHMLGSLSLHEVQNLQEPVRTFYTGSQMSLITRETSKLQDEDKVLQEGSDCSAKSSSLKMTESNLVKSLREKFQSLSTSS</sequence>
<dbReference type="Proteomes" id="UP000472265">
    <property type="component" value="Chromosome 16"/>
</dbReference>
<dbReference type="GO" id="GO:0031267">
    <property type="term" value="F:small GTPase binding"/>
    <property type="evidence" value="ECO:0007669"/>
    <property type="project" value="TreeGrafter"/>
</dbReference>
<protein>
    <submittedName>
        <fullName evidence="2">Uncharacterized protein</fullName>
    </submittedName>
</protein>
<organism evidence="2 3">
    <name type="scientific">Sparus aurata</name>
    <name type="common">Gilthead sea bream</name>
    <dbReference type="NCBI Taxonomy" id="8175"/>
    <lineage>
        <taxon>Eukaryota</taxon>
        <taxon>Metazoa</taxon>
        <taxon>Chordata</taxon>
        <taxon>Craniata</taxon>
        <taxon>Vertebrata</taxon>
        <taxon>Euteleostomi</taxon>
        <taxon>Actinopterygii</taxon>
        <taxon>Neopterygii</taxon>
        <taxon>Teleostei</taxon>
        <taxon>Neoteleostei</taxon>
        <taxon>Acanthomorphata</taxon>
        <taxon>Eupercaria</taxon>
        <taxon>Spariformes</taxon>
        <taxon>Sparidae</taxon>
        <taxon>Sparus</taxon>
    </lineage>
</organism>
<reference evidence="2" key="3">
    <citation type="submission" date="2025-09" db="UniProtKB">
        <authorList>
            <consortium name="Ensembl"/>
        </authorList>
    </citation>
    <scope>IDENTIFICATION</scope>
</reference>
<dbReference type="AlphaFoldDB" id="A0A671XD02"/>
<dbReference type="PANTHER" id="PTHR45924:SF4">
    <property type="entry name" value="PLECKSTRIN HOMOLOGY DOMAIN-CONTAINING FAMILY G MEMBER 3"/>
    <property type="match status" value="1"/>
</dbReference>
<keyword evidence="3" id="KW-1185">Reference proteome</keyword>
<dbReference type="OMA" id="KSPSACM"/>
<dbReference type="Ensembl" id="ENSSAUT00010051550.1">
    <property type="protein sequence ID" value="ENSSAUP00010048984.1"/>
    <property type="gene ID" value="ENSSAUG00010020453.1"/>
</dbReference>
<evidence type="ECO:0000256" key="1">
    <source>
        <dbReference type="SAM" id="MobiDB-lite"/>
    </source>
</evidence>
<feature type="region of interest" description="Disordered" evidence="1">
    <location>
        <begin position="472"/>
        <end position="496"/>
    </location>
</feature>
<proteinExistence type="predicted"/>
<accession>A0A671XD02</accession>
<feature type="compositionally biased region" description="Low complexity" evidence="1">
    <location>
        <begin position="325"/>
        <end position="343"/>
    </location>
</feature>
<feature type="region of interest" description="Disordered" evidence="1">
    <location>
        <begin position="35"/>
        <end position="60"/>
    </location>
</feature>
<feature type="compositionally biased region" description="Acidic residues" evidence="1">
    <location>
        <begin position="276"/>
        <end position="292"/>
    </location>
</feature>
<feature type="compositionally biased region" description="Polar residues" evidence="1">
    <location>
        <begin position="635"/>
        <end position="644"/>
    </location>
</feature>
<evidence type="ECO:0000313" key="2">
    <source>
        <dbReference type="Ensembl" id="ENSSAUP00010048984.1"/>
    </source>
</evidence>
<dbReference type="GO" id="GO:2000114">
    <property type="term" value="P:regulation of establishment of cell polarity"/>
    <property type="evidence" value="ECO:0007669"/>
    <property type="project" value="TreeGrafter"/>
</dbReference>
<dbReference type="InParanoid" id="A0A671XD02"/>
<reference evidence="2" key="1">
    <citation type="submission" date="2021-04" db="EMBL/GenBank/DDBJ databases">
        <authorList>
            <consortium name="Wellcome Sanger Institute Data Sharing"/>
        </authorList>
    </citation>
    <scope>NUCLEOTIDE SEQUENCE [LARGE SCALE GENOMIC DNA]</scope>
</reference>
<dbReference type="GeneTree" id="ENSGT00940000156521"/>